<name>A0A9W8ARQ9_9FUNG</name>
<keyword evidence="1" id="KW-0597">Phosphoprotein</keyword>
<dbReference type="PANTHER" id="PTHR14091:SF0">
    <property type="entry name" value="PERIODIC TRYPTOPHAN PROTEIN 1 HOMOLOG"/>
    <property type="match status" value="1"/>
</dbReference>
<dbReference type="InterPro" id="IPR036322">
    <property type="entry name" value="WD40_repeat_dom_sf"/>
</dbReference>
<dbReference type="InterPro" id="IPR001680">
    <property type="entry name" value="WD40_rpt"/>
</dbReference>
<sequence length="335" mass="36355">MAVGTYDPAIEIWDLDVIDAMYPAVVLGRTATTPGKKRADTHTDVILSLSWNRHHRNLLASASGDTTVKLWDLQTARCVTSYHHHTDKVQAVEWNPVENTVLATGGYDKRVAVLDSRAPKQVHGGRLNADVECLRWDPHNPYCFYVSSEDGLVQYVDARQWTANPSAATSSGWDAPLTPIYTLHAHDAAVSAFDVNPAIPGCIVTGSTDAKLKLWNIDESNKPSLVVSRDMDTGELFSLAFCPDAPFKIAAAGSNARVKVWDAYANAGVRQAFADRAKAVVASLGNAAPTTDDKDPIELEDADEEPEDDDEDGEEAGEPYKPAGSDNDENGMDMD</sequence>
<evidence type="ECO:0000256" key="4">
    <source>
        <dbReference type="PROSITE-ProRule" id="PRU00221"/>
    </source>
</evidence>
<evidence type="ECO:0000313" key="7">
    <source>
        <dbReference type="EMBL" id="KAJ1967632.1"/>
    </source>
</evidence>
<feature type="repeat" description="WD" evidence="4">
    <location>
        <begin position="39"/>
        <end position="81"/>
    </location>
</feature>
<dbReference type="EMBL" id="JANBQB010002302">
    <property type="protein sequence ID" value="KAJ1967632.1"/>
    <property type="molecule type" value="Genomic_DNA"/>
</dbReference>
<dbReference type="SMART" id="SM00320">
    <property type="entry name" value="WD40"/>
    <property type="match status" value="5"/>
</dbReference>
<dbReference type="OrthoDB" id="270624at2759"/>
<feature type="domain" description="Anaphase-promoting complex subunit 4-like WD40" evidence="6">
    <location>
        <begin position="40"/>
        <end position="95"/>
    </location>
</feature>
<keyword evidence="8" id="KW-1185">Reference proteome</keyword>
<proteinExistence type="predicted"/>
<keyword evidence="2 4" id="KW-0853">WD repeat</keyword>
<feature type="region of interest" description="Disordered" evidence="5">
    <location>
        <begin position="286"/>
        <end position="335"/>
    </location>
</feature>
<dbReference type="PROSITE" id="PS50082">
    <property type="entry name" value="WD_REPEATS_2"/>
    <property type="match status" value="3"/>
</dbReference>
<feature type="repeat" description="WD" evidence="4">
    <location>
        <begin position="82"/>
        <end position="124"/>
    </location>
</feature>
<evidence type="ECO:0000256" key="1">
    <source>
        <dbReference type="ARBA" id="ARBA00022553"/>
    </source>
</evidence>
<organism evidence="7 8">
    <name type="scientific">Dimargaris verticillata</name>
    <dbReference type="NCBI Taxonomy" id="2761393"/>
    <lineage>
        <taxon>Eukaryota</taxon>
        <taxon>Fungi</taxon>
        <taxon>Fungi incertae sedis</taxon>
        <taxon>Zoopagomycota</taxon>
        <taxon>Kickxellomycotina</taxon>
        <taxon>Dimargaritomycetes</taxon>
        <taxon>Dimargaritales</taxon>
        <taxon>Dimargaritaceae</taxon>
        <taxon>Dimargaris</taxon>
    </lineage>
</organism>
<reference evidence="7" key="1">
    <citation type="submission" date="2022-07" db="EMBL/GenBank/DDBJ databases">
        <title>Phylogenomic reconstructions and comparative analyses of Kickxellomycotina fungi.</title>
        <authorList>
            <person name="Reynolds N.K."/>
            <person name="Stajich J.E."/>
            <person name="Barry K."/>
            <person name="Grigoriev I.V."/>
            <person name="Crous P."/>
            <person name="Smith M.E."/>
        </authorList>
    </citation>
    <scope>NUCLEOTIDE SEQUENCE</scope>
    <source>
        <strain evidence="7">RSA 567</strain>
    </source>
</reference>
<feature type="repeat" description="WD" evidence="4">
    <location>
        <begin position="183"/>
        <end position="225"/>
    </location>
</feature>
<dbReference type="PRINTS" id="PR00320">
    <property type="entry name" value="GPROTEINBRPT"/>
</dbReference>
<evidence type="ECO:0000256" key="3">
    <source>
        <dbReference type="ARBA" id="ARBA00022737"/>
    </source>
</evidence>
<dbReference type="GO" id="GO:0005634">
    <property type="term" value="C:nucleus"/>
    <property type="evidence" value="ECO:0007669"/>
    <property type="project" value="TreeGrafter"/>
</dbReference>
<dbReference type="Pfam" id="PF12894">
    <property type="entry name" value="ANAPC4_WD40"/>
    <property type="match status" value="1"/>
</dbReference>
<dbReference type="InterPro" id="IPR044285">
    <property type="entry name" value="PWP1"/>
</dbReference>
<evidence type="ECO:0000313" key="8">
    <source>
        <dbReference type="Proteomes" id="UP001151582"/>
    </source>
</evidence>
<evidence type="ECO:0000256" key="2">
    <source>
        <dbReference type="ARBA" id="ARBA00022574"/>
    </source>
</evidence>
<dbReference type="Pfam" id="PF00400">
    <property type="entry name" value="WD40"/>
    <property type="match status" value="2"/>
</dbReference>
<dbReference type="GO" id="GO:0006364">
    <property type="term" value="P:rRNA processing"/>
    <property type="evidence" value="ECO:0007669"/>
    <property type="project" value="InterPro"/>
</dbReference>
<gene>
    <name evidence="7" type="primary">PWP1_2</name>
    <name evidence="7" type="ORF">H4R34_006371</name>
</gene>
<feature type="compositionally biased region" description="Acidic residues" evidence="5">
    <location>
        <begin position="326"/>
        <end position="335"/>
    </location>
</feature>
<dbReference type="InterPro" id="IPR015943">
    <property type="entry name" value="WD40/YVTN_repeat-like_dom_sf"/>
</dbReference>
<keyword evidence="3" id="KW-0677">Repeat</keyword>
<dbReference type="SUPFAM" id="SSF50978">
    <property type="entry name" value="WD40 repeat-like"/>
    <property type="match status" value="1"/>
</dbReference>
<dbReference type="Proteomes" id="UP001151582">
    <property type="component" value="Unassembled WGS sequence"/>
</dbReference>
<dbReference type="PROSITE" id="PS50294">
    <property type="entry name" value="WD_REPEATS_REGION"/>
    <property type="match status" value="2"/>
</dbReference>
<dbReference type="AlphaFoldDB" id="A0A9W8ARQ9"/>
<evidence type="ECO:0000259" key="6">
    <source>
        <dbReference type="Pfam" id="PF12894"/>
    </source>
</evidence>
<dbReference type="PROSITE" id="PS00678">
    <property type="entry name" value="WD_REPEATS_1"/>
    <property type="match status" value="2"/>
</dbReference>
<comment type="caution">
    <text evidence="7">The sequence shown here is derived from an EMBL/GenBank/DDBJ whole genome shotgun (WGS) entry which is preliminary data.</text>
</comment>
<feature type="compositionally biased region" description="Acidic residues" evidence="5">
    <location>
        <begin position="298"/>
        <end position="317"/>
    </location>
</feature>
<evidence type="ECO:0000256" key="5">
    <source>
        <dbReference type="SAM" id="MobiDB-lite"/>
    </source>
</evidence>
<dbReference type="PANTHER" id="PTHR14091">
    <property type="entry name" value="PERIODIC TRYPTOPHAN PROTEIN 1"/>
    <property type="match status" value="1"/>
</dbReference>
<accession>A0A9W8ARQ9</accession>
<dbReference type="Gene3D" id="2.130.10.10">
    <property type="entry name" value="YVTN repeat-like/Quinoprotein amine dehydrogenase"/>
    <property type="match status" value="1"/>
</dbReference>
<dbReference type="InterPro" id="IPR020472">
    <property type="entry name" value="WD40_PAC1"/>
</dbReference>
<dbReference type="InterPro" id="IPR024977">
    <property type="entry name" value="Apc4-like_WD40_dom"/>
</dbReference>
<protein>
    <submittedName>
        <fullName evidence="7">rRNA-processing protein</fullName>
    </submittedName>
</protein>
<dbReference type="InterPro" id="IPR019775">
    <property type="entry name" value="WD40_repeat_CS"/>
</dbReference>